<proteinExistence type="predicted"/>
<dbReference type="RefSeq" id="WP_103928453.1">
    <property type="nucleotide sequence ID" value="NZ_CP024679.1"/>
</dbReference>
<accession>A0ABD7AWL1</accession>
<dbReference type="EMBL" id="CP056597">
    <property type="protein sequence ID" value="QLY36154.1"/>
    <property type="molecule type" value="Genomic_DNA"/>
</dbReference>
<dbReference type="Proteomes" id="UP000512043">
    <property type="component" value="Chromosome"/>
</dbReference>
<evidence type="ECO:0000313" key="3">
    <source>
        <dbReference type="Proteomes" id="UP000512043"/>
    </source>
</evidence>
<gene>
    <name evidence="2" type="ORF">HV164_06305</name>
</gene>
<protein>
    <submittedName>
        <fullName evidence="2">DUF3883 domain-containing protein</fullName>
    </submittedName>
</protein>
<dbReference type="Pfam" id="PF13020">
    <property type="entry name" value="NOV_C"/>
    <property type="match status" value="1"/>
</dbReference>
<name>A0ABD7AWL1_CITFR</name>
<feature type="domain" description="Protein NO VEIN C-terminal" evidence="1">
    <location>
        <begin position="220"/>
        <end position="306"/>
    </location>
</feature>
<evidence type="ECO:0000313" key="2">
    <source>
        <dbReference type="EMBL" id="QLY36154.1"/>
    </source>
</evidence>
<organism evidence="2 3">
    <name type="scientific">Citrobacter freundii</name>
    <dbReference type="NCBI Taxonomy" id="546"/>
    <lineage>
        <taxon>Bacteria</taxon>
        <taxon>Pseudomonadati</taxon>
        <taxon>Pseudomonadota</taxon>
        <taxon>Gammaproteobacteria</taxon>
        <taxon>Enterobacterales</taxon>
        <taxon>Enterobacteriaceae</taxon>
        <taxon>Citrobacter</taxon>
        <taxon>Citrobacter freundii complex</taxon>
    </lineage>
</organism>
<dbReference type="InterPro" id="IPR024975">
    <property type="entry name" value="NOV_C"/>
</dbReference>
<sequence length="334" mass="37849">MNKILWVKFGWSKYYRGGDIAGNFAWLNKNRGTENEGRGHEAYNFMPDIDGTYYCYVPPQGGNYAPYHDDAEGWTVVCLAKNPTTPGIHVVGWYENATLHGEWITRPNSTDPRQQIFPHPAYDWSYCITSNSAYFIPPEERILPFSDPSVKQGKYSFLDGPDVTKTENKIRVQARLESLMNRLASVAIHNPNECSVVDPELDQADPLRGFGTPEHRKVVELAAEDAVIEYYTEQGYSYQRTTHLPCGYDFIFTRGESVLHLEVKGTAGTTPRFFLTRNEHNVGLMLNPDWRLAIVTSALSASPQVTVYDSRQLKEAFNLEPYVYIGAFAPKPES</sequence>
<dbReference type="AlphaFoldDB" id="A0ABD7AWL1"/>
<reference evidence="3" key="1">
    <citation type="submission" date="2020-06" db="EMBL/GenBank/DDBJ databases">
        <title>REHAB project genomes.</title>
        <authorList>
            <person name="Shaw L.P."/>
        </authorList>
    </citation>
    <scope>NUCLEOTIDE SEQUENCE [LARGE SCALE GENOMIC DNA]</scope>
    <source>
        <strain evidence="3">RHBSTW-00334</strain>
    </source>
</reference>
<evidence type="ECO:0000259" key="1">
    <source>
        <dbReference type="Pfam" id="PF13020"/>
    </source>
</evidence>